<dbReference type="GO" id="GO:0032541">
    <property type="term" value="C:cortical endoplasmic reticulum"/>
    <property type="evidence" value="ECO:0007669"/>
    <property type="project" value="TreeGrafter"/>
</dbReference>
<dbReference type="GO" id="GO:0005794">
    <property type="term" value="C:Golgi apparatus"/>
    <property type="evidence" value="ECO:0007669"/>
    <property type="project" value="TreeGrafter"/>
</dbReference>
<evidence type="ECO:0000256" key="8">
    <source>
        <dbReference type="ARBA" id="ARBA00023098"/>
    </source>
</evidence>
<protein>
    <recommendedName>
        <fullName evidence="10">Protein ARV</fullName>
    </recommendedName>
</protein>
<keyword evidence="9" id="KW-0472">Membrane</keyword>
<keyword evidence="11" id="KW-1185">Reference proteome</keyword>
<evidence type="ECO:0000256" key="5">
    <source>
        <dbReference type="ARBA" id="ARBA00022824"/>
    </source>
</evidence>
<comment type="similarity">
    <text evidence="2 10">Belongs to the ARV1 family.</text>
</comment>
<dbReference type="AlphaFoldDB" id="A0A1I7XBJ1"/>
<dbReference type="WBParaSite" id="Hba_14728">
    <property type="protein sequence ID" value="Hba_14728"/>
    <property type="gene ID" value="Hba_14728"/>
</dbReference>
<comment type="function">
    <text evidence="10">Mediator of sterol homeostasis involved in sterol uptake, trafficking and distribution into membranes.</text>
</comment>
<keyword evidence="5 10" id="KW-0256">Endoplasmic reticulum</keyword>
<evidence type="ECO:0000256" key="7">
    <source>
        <dbReference type="ARBA" id="ARBA00023055"/>
    </source>
</evidence>
<dbReference type="PANTHER" id="PTHR14467:SF0">
    <property type="entry name" value="PROTEIN ARV1"/>
    <property type="match status" value="1"/>
</dbReference>
<dbReference type="GO" id="GO:0006665">
    <property type="term" value="P:sphingolipid metabolic process"/>
    <property type="evidence" value="ECO:0007669"/>
    <property type="project" value="TreeGrafter"/>
</dbReference>
<dbReference type="Pfam" id="PF04161">
    <property type="entry name" value="Arv1"/>
    <property type="match status" value="1"/>
</dbReference>
<sequence>MHLDESYVCISCLQPTSSLFQKYSEGVIRLTECKKCGGVVDKYVEYDTVLVVIDLIIHYLGAYRHVIYNMKSINYLRLSVIFLFCDAYDKWISGRALISSKKIYDLEWIFYESLVQSTIEISTYIGVIILFGYFRTKSMTRVQFVSTSTMLGYYAIDTLLLSYANISHAFGYSEHFTEKAKDDELIQYPLNITAFEPTTESYNTLEDAEKNFHLVLLIRTEYDLLCTSKKRKRTDGSGYRRLGFNSKRYKYRQYKTTVGSRWT</sequence>
<keyword evidence="4" id="KW-0812">Transmembrane</keyword>
<dbReference type="GO" id="GO:0032366">
    <property type="term" value="P:intracellular sterol transport"/>
    <property type="evidence" value="ECO:0007669"/>
    <property type="project" value="UniProtKB-UniRule"/>
</dbReference>
<evidence type="ECO:0000256" key="9">
    <source>
        <dbReference type="ARBA" id="ARBA00023136"/>
    </source>
</evidence>
<keyword evidence="3 10" id="KW-0813">Transport</keyword>
<organism evidence="11 12">
    <name type="scientific">Heterorhabditis bacteriophora</name>
    <name type="common">Entomopathogenic nematode worm</name>
    <dbReference type="NCBI Taxonomy" id="37862"/>
    <lineage>
        <taxon>Eukaryota</taxon>
        <taxon>Metazoa</taxon>
        <taxon>Ecdysozoa</taxon>
        <taxon>Nematoda</taxon>
        <taxon>Chromadorea</taxon>
        <taxon>Rhabditida</taxon>
        <taxon>Rhabditina</taxon>
        <taxon>Rhabditomorpha</taxon>
        <taxon>Strongyloidea</taxon>
        <taxon>Heterorhabditidae</taxon>
        <taxon>Heterorhabditis</taxon>
    </lineage>
</organism>
<evidence type="ECO:0000256" key="2">
    <source>
        <dbReference type="ARBA" id="ARBA00009187"/>
    </source>
</evidence>
<comment type="subcellular location">
    <subcellularLocation>
        <location evidence="1 10">Endoplasmic reticulum membrane</location>
        <topology evidence="1 10">Multi-pass membrane protein</topology>
    </subcellularLocation>
</comment>
<proteinExistence type="inferred from homology"/>
<reference evidence="12" key="1">
    <citation type="submission" date="2016-11" db="UniProtKB">
        <authorList>
            <consortium name="WormBaseParasite"/>
        </authorList>
    </citation>
    <scope>IDENTIFICATION</scope>
</reference>
<name>A0A1I7XBJ1_HETBA</name>
<dbReference type="GO" id="GO:0097036">
    <property type="term" value="P:regulation of plasma membrane sterol distribution"/>
    <property type="evidence" value="ECO:0007669"/>
    <property type="project" value="UniProtKB-UniRule"/>
</dbReference>
<accession>A0A1I7XBJ1</accession>
<dbReference type="InterPro" id="IPR007290">
    <property type="entry name" value="Arv1"/>
</dbReference>
<keyword evidence="6" id="KW-1133">Transmembrane helix</keyword>
<keyword evidence="8 10" id="KW-0443">Lipid metabolism</keyword>
<dbReference type="PANTHER" id="PTHR14467">
    <property type="entry name" value="ARV1"/>
    <property type="match status" value="1"/>
</dbReference>
<dbReference type="GO" id="GO:0016125">
    <property type="term" value="P:sterol metabolic process"/>
    <property type="evidence" value="ECO:0007669"/>
    <property type="project" value="UniProtKB-UniRule"/>
</dbReference>
<evidence type="ECO:0000256" key="3">
    <source>
        <dbReference type="ARBA" id="ARBA00022448"/>
    </source>
</evidence>
<dbReference type="Proteomes" id="UP000095283">
    <property type="component" value="Unplaced"/>
</dbReference>
<keyword evidence="7 10" id="KW-0445">Lipid transport</keyword>
<evidence type="ECO:0000256" key="1">
    <source>
        <dbReference type="ARBA" id="ARBA00004477"/>
    </source>
</evidence>
<evidence type="ECO:0000313" key="12">
    <source>
        <dbReference type="WBParaSite" id="Hba_14728"/>
    </source>
</evidence>
<evidence type="ECO:0000256" key="10">
    <source>
        <dbReference type="RuleBase" id="RU368065"/>
    </source>
</evidence>
<dbReference type="GO" id="GO:0005789">
    <property type="term" value="C:endoplasmic reticulum membrane"/>
    <property type="evidence" value="ECO:0007669"/>
    <property type="project" value="UniProtKB-SubCell"/>
</dbReference>
<evidence type="ECO:0000313" key="11">
    <source>
        <dbReference type="Proteomes" id="UP000095283"/>
    </source>
</evidence>
<evidence type="ECO:0000256" key="4">
    <source>
        <dbReference type="ARBA" id="ARBA00022692"/>
    </source>
</evidence>
<evidence type="ECO:0000256" key="6">
    <source>
        <dbReference type="ARBA" id="ARBA00022989"/>
    </source>
</evidence>